<dbReference type="Proteomes" id="UP001321492">
    <property type="component" value="Unassembled WGS sequence"/>
</dbReference>
<evidence type="ECO:0000256" key="1">
    <source>
        <dbReference type="SAM" id="Phobius"/>
    </source>
</evidence>
<keyword evidence="1" id="KW-1133">Transmembrane helix</keyword>
<evidence type="ECO:0000313" key="4">
    <source>
        <dbReference type="Proteomes" id="UP001321492"/>
    </source>
</evidence>
<accession>A0ABT7AF25</accession>
<organism evidence="3 4">
    <name type="scientific">Chelatococcus albus</name>
    <dbReference type="NCBI Taxonomy" id="3047466"/>
    <lineage>
        <taxon>Bacteria</taxon>
        <taxon>Pseudomonadati</taxon>
        <taxon>Pseudomonadota</taxon>
        <taxon>Alphaproteobacteria</taxon>
        <taxon>Hyphomicrobiales</taxon>
        <taxon>Chelatococcaceae</taxon>
        <taxon>Chelatococcus</taxon>
    </lineage>
</organism>
<evidence type="ECO:0000313" key="3">
    <source>
        <dbReference type="EMBL" id="MDJ1157951.1"/>
    </source>
</evidence>
<dbReference type="InterPro" id="IPR009936">
    <property type="entry name" value="DUF1468"/>
</dbReference>
<feature type="transmembrane region" description="Helical" evidence="1">
    <location>
        <begin position="92"/>
        <end position="123"/>
    </location>
</feature>
<evidence type="ECO:0000259" key="2">
    <source>
        <dbReference type="Pfam" id="PF07331"/>
    </source>
</evidence>
<comment type="caution">
    <text evidence="3">The sequence shown here is derived from an EMBL/GenBank/DDBJ whole genome shotgun (WGS) entry which is preliminary data.</text>
</comment>
<gene>
    <name evidence="3" type="ORF">QNA08_06855</name>
</gene>
<feature type="transmembrane region" description="Helical" evidence="1">
    <location>
        <begin position="25"/>
        <end position="42"/>
    </location>
</feature>
<sequence>MSEHPTGPTARSDEGSHAIRSPQNFAAGLSLVALMVFALWAGRDLDQGTLRAMGAGMLPRAIAVLIGLCGAALVAVSFVKDGDPLERWHLRGPFFVCLGILAFAFTIRSVGLAVAGPLVAIVSGVASPETRLRELLAFALVVTAFCIGLFRYVLNLPLPVLIIPPGVLPGLPAGLYL</sequence>
<feature type="transmembrane region" description="Helical" evidence="1">
    <location>
        <begin position="135"/>
        <end position="154"/>
    </location>
</feature>
<keyword evidence="4" id="KW-1185">Reference proteome</keyword>
<dbReference type="Pfam" id="PF07331">
    <property type="entry name" value="TctB"/>
    <property type="match status" value="1"/>
</dbReference>
<protein>
    <submittedName>
        <fullName evidence="3">Tripartite tricarboxylate transporter TctB family protein</fullName>
    </submittedName>
</protein>
<feature type="domain" description="DUF1468" evidence="2">
    <location>
        <begin position="26"/>
        <end position="159"/>
    </location>
</feature>
<proteinExistence type="predicted"/>
<dbReference type="RefSeq" id="WP_283739940.1">
    <property type="nucleotide sequence ID" value="NZ_JASJEV010000003.1"/>
</dbReference>
<keyword evidence="1" id="KW-0472">Membrane</keyword>
<name>A0ABT7AF25_9HYPH</name>
<dbReference type="EMBL" id="JASJEV010000003">
    <property type="protein sequence ID" value="MDJ1157951.1"/>
    <property type="molecule type" value="Genomic_DNA"/>
</dbReference>
<keyword evidence="1" id="KW-0812">Transmembrane</keyword>
<reference evidence="3 4" key="1">
    <citation type="submission" date="2023-05" db="EMBL/GenBank/DDBJ databases">
        <title>Chelatococcus sp. nov., a moderately thermophilic bacterium isolated from hot spring microbial mat.</title>
        <authorList>
            <person name="Hu C.-J."/>
            <person name="Li W.-J."/>
        </authorList>
    </citation>
    <scope>NUCLEOTIDE SEQUENCE [LARGE SCALE GENOMIC DNA]</scope>
    <source>
        <strain evidence="3 4">SYSU G07232</strain>
    </source>
</reference>
<feature type="transmembrane region" description="Helical" evidence="1">
    <location>
        <begin position="62"/>
        <end position="80"/>
    </location>
</feature>